<dbReference type="RefSeq" id="WP_014453480.1">
    <property type="nucleotide sequence ID" value="NC_017096.1"/>
</dbReference>
<evidence type="ECO:0000313" key="3">
    <source>
        <dbReference type="Proteomes" id="UP000004793"/>
    </source>
</evidence>
<dbReference type="AlphaFoldDB" id="A0A7U6JF43"/>
<dbReference type="InterPro" id="IPR025470">
    <property type="entry name" value="DUF4321"/>
</dbReference>
<feature type="transmembrane region" description="Helical" evidence="1">
    <location>
        <begin position="9"/>
        <end position="31"/>
    </location>
</feature>
<sequence length="80" mass="8941">MKKFSYGRFFIFVILGLIIGTPLGVFIGKVFPVFDYGLNFGFPTMSLDFVFIKLTFGVSIKINVGSIIGVILFVLFFTLT</sequence>
<name>A0A7U6JF43_CALEA</name>
<feature type="transmembrane region" description="Helical" evidence="1">
    <location>
        <begin position="51"/>
        <end position="79"/>
    </location>
</feature>
<evidence type="ECO:0008006" key="4">
    <source>
        <dbReference type="Google" id="ProtNLM"/>
    </source>
</evidence>
<protein>
    <recommendedName>
        <fullName evidence="4">DUF4321 domain-containing protein</fullName>
    </recommendedName>
</protein>
<keyword evidence="1" id="KW-0812">Transmembrane</keyword>
<dbReference type="Proteomes" id="UP000004793">
    <property type="component" value="Chromosome"/>
</dbReference>
<dbReference type="EMBL" id="AP012051">
    <property type="protein sequence ID" value="BAL81078.1"/>
    <property type="molecule type" value="Genomic_DNA"/>
</dbReference>
<keyword evidence="1" id="KW-0472">Membrane</keyword>
<keyword evidence="1" id="KW-1133">Transmembrane helix</keyword>
<gene>
    <name evidence="2" type="ordered locus">CSE_09520</name>
</gene>
<evidence type="ECO:0000313" key="2">
    <source>
        <dbReference type="EMBL" id="BAL81078.1"/>
    </source>
</evidence>
<dbReference type="KEGG" id="cex:CSE_09520"/>
<evidence type="ECO:0000256" key="1">
    <source>
        <dbReference type="SAM" id="Phobius"/>
    </source>
</evidence>
<keyword evidence="3" id="KW-1185">Reference proteome</keyword>
<organism evidence="2 3">
    <name type="scientific">Caldisericum exile (strain DSM 21853 / NBRC 104410 / AZM16c01)</name>
    <dbReference type="NCBI Taxonomy" id="511051"/>
    <lineage>
        <taxon>Bacteria</taxon>
        <taxon>Pseudomonadati</taxon>
        <taxon>Caldisericota/Cryosericota group</taxon>
        <taxon>Caldisericota</taxon>
        <taxon>Caldisericia</taxon>
        <taxon>Caldisericales</taxon>
        <taxon>Caldisericaceae</taxon>
        <taxon>Caldisericum</taxon>
    </lineage>
</organism>
<reference evidence="2 3" key="1">
    <citation type="submission" date="2011-01" db="EMBL/GenBank/DDBJ databases">
        <title>Whole genome sequence of Caldisericum exile AZM16c01.</title>
        <authorList>
            <person name="Narita-Yamada S."/>
            <person name="Kawakoshi A."/>
            <person name="Nakamura S."/>
            <person name="Sasagawa M."/>
            <person name="Fukada J."/>
            <person name="Sekine M."/>
            <person name="Kato Y."/>
            <person name="Fukai R."/>
            <person name="Sasaki K."/>
            <person name="Hanamaki A."/>
            <person name="Narita H."/>
            <person name="Konno Y."/>
            <person name="Mori K."/>
            <person name="Yamazaki S."/>
            <person name="Suzuki K."/>
            <person name="Fujita N."/>
        </authorList>
    </citation>
    <scope>NUCLEOTIDE SEQUENCE [LARGE SCALE GENOMIC DNA]</scope>
    <source>
        <strain evidence="3">DSM 21853 / NBRC 104410 / AZM16c01</strain>
    </source>
</reference>
<accession>A0A7U6JF43</accession>
<proteinExistence type="predicted"/>
<dbReference type="Pfam" id="PF14209">
    <property type="entry name" value="DUF4321"/>
    <property type="match status" value="1"/>
</dbReference>